<dbReference type="RefSeq" id="WP_058854703.1">
    <property type="nucleotide sequence ID" value="NZ_BMMH01000012.1"/>
</dbReference>
<proteinExistence type="predicted"/>
<organism evidence="2 3">
    <name type="scientific">Nocardia jinanensis</name>
    <dbReference type="NCBI Taxonomy" id="382504"/>
    <lineage>
        <taxon>Bacteria</taxon>
        <taxon>Bacillati</taxon>
        <taxon>Actinomycetota</taxon>
        <taxon>Actinomycetes</taxon>
        <taxon>Mycobacteriales</taxon>
        <taxon>Nocardiaceae</taxon>
        <taxon>Nocardia</taxon>
    </lineage>
</organism>
<accession>A0A917RV13</accession>
<protein>
    <submittedName>
        <fullName evidence="2">Uncharacterized protein</fullName>
    </submittedName>
</protein>
<feature type="region of interest" description="Disordered" evidence="1">
    <location>
        <begin position="214"/>
        <end position="277"/>
    </location>
</feature>
<keyword evidence="3" id="KW-1185">Reference proteome</keyword>
<dbReference type="Proteomes" id="UP000638263">
    <property type="component" value="Unassembled WGS sequence"/>
</dbReference>
<reference evidence="2" key="1">
    <citation type="journal article" date="2014" name="Int. J. Syst. Evol. Microbiol.">
        <title>Complete genome sequence of Corynebacterium casei LMG S-19264T (=DSM 44701T), isolated from a smear-ripened cheese.</title>
        <authorList>
            <consortium name="US DOE Joint Genome Institute (JGI-PGF)"/>
            <person name="Walter F."/>
            <person name="Albersmeier A."/>
            <person name="Kalinowski J."/>
            <person name="Ruckert C."/>
        </authorList>
    </citation>
    <scope>NUCLEOTIDE SEQUENCE</scope>
    <source>
        <strain evidence="2">CGMCC 4.3508</strain>
    </source>
</reference>
<comment type="caution">
    <text evidence="2">The sequence shown here is derived from an EMBL/GenBank/DDBJ whole genome shotgun (WGS) entry which is preliminary data.</text>
</comment>
<evidence type="ECO:0000313" key="3">
    <source>
        <dbReference type="Proteomes" id="UP000638263"/>
    </source>
</evidence>
<sequence>MAEQLIPARWTQRVLDRLIPVAAGRAAAPGGIRFTERQLYYELCRVLAPAPRLPRRVAFTVPAPLPFAAFRAALARYGEVPGLLAPEPPRRAPPGTHTPEPDLFDYGLPRLLVCESHTVAQMLRANGLPLESATPVVSIAELPLRPAVVAMLTRGAGSVYVLHETSAAGLALPNRLPELAEIPDGLRVVPLGLRPRQAMGLHLFHTAPTVPGQPELLSGMLSASDPAAPDGTTSPAAPASAVREQPERTAGPALGDRGPAHPHRYPPESEPYSRPGFLDDRERTWLRRGRIVELDAVAPAVLLRSAHRLVRGVRTPPPPLAELRRARGSGFLTWPAA</sequence>
<name>A0A917RV13_9NOCA</name>
<reference evidence="2" key="2">
    <citation type="submission" date="2020-09" db="EMBL/GenBank/DDBJ databases">
        <authorList>
            <person name="Sun Q."/>
            <person name="Zhou Y."/>
        </authorList>
    </citation>
    <scope>NUCLEOTIDE SEQUENCE</scope>
    <source>
        <strain evidence="2">CGMCC 4.3508</strain>
    </source>
</reference>
<evidence type="ECO:0000256" key="1">
    <source>
        <dbReference type="SAM" id="MobiDB-lite"/>
    </source>
</evidence>
<evidence type="ECO:0000313" key="2">
    <source>
        <dbReference type="EMBL" id="GGL30807.1"/>
    </source>
</evidence>
<dbReference type="EMBL" id="BMMH01000012">
    <property type="protein sequence ID" value="GGL30807.1"/>
    <property type="molecule type" value="Genomic_DNA"/>
</dbReference>
<dbReference type="AlphaFoldDB" id="A0A917RV13"/>
<gene>
    <name evidence="2" type="ORF">GCM10011588_51920</name>
</gene>